<evidence type="ECO:0000256" key="6">
    <source>
        <dbReference type="ARBA" id="ARBA00022918"/>
    </source>
</evidence>
<feature type="domain" description="Reverse transcriptase RNase H-like" evidence="7">
    <location>
        <begin position="112"/>
        <end position="215"/>
    </location>
</feature>
<dbReference type="GO" id="GO:0004519">
    <property type="term" value="F:endonuclease activity"/>
    <property type="evidence" value="ECO:0007669"/>
    <property type="project" value="UniProtKB-KW"/>
</dbReference>
<evidence type="ECO:0000256" key="3">
    <source>
        <dbReference type="ARBA" id="ARBA00022722"/>
    </source>
</evidence>
<gene>
    <name evidence="9" type="primary">LOC113874273</name>
</gene>
<dbReference type="GO" id="GO:0003676">
    <property type="term" value="F:nucleic acid binding"/>
    <property type="evidence" value="ECO:0007669"/>
    <property type="project" value="InterPro"/>
</dbReference>
<dbReference type="InterPro" id="IPR043128">
    <property type="entry name" value="Rev_trsase/Diguanyl_cyclase"/>
</dbReference>
<dbReference type="GO" id="GO:0003964">
    <property type="term" value="F:RNA-directed DNA polymerase activity"/>
    <property type="evidence" value="ECO:0007669"/>
    <property type="project" value="UniProtKB-KW"/>
</dbReference>
<dbReference type="CDD" id="cd09274">
    <property type="entry name" value="RNase_HI_RT_Ty3"/>
    <property type="match status" value="1"/>
</dbReference>
<evidence type="ECO:0000313" key="8">
    <source>
        <dbReference type="Proteomes" id="UP000694853"/>
    </source>
</evidence>
<organism evidence="8 9">
    <name type="scientific">Abrus precatorius</name>
    <name type="common">Indian licorice</name>
    <name type="synonym">Glycine abrus</name>
    <dbReference type="NCBI Taxonomy" id="3816"/>
    <lineage>
        <taxon>Eukaryota</taxon>
        <taxon>Viridiplantae</taxon>
        <taxon>Streptophyta</taxon>
        <taxon>Embryophyta</taxon>
        <taxon>Tracheophyta</taxon>
        <taxon>Spermatophyta</taxon>
        <taxon>Magnoliopsida</taxon>
        <taxon>eudicotyledons</taxon>
        <taxon>Gunneridae</taxon>
        <taxon>Pentapetalae</taxon>
        <taxon>rosids</taxon>
        <taxon>fabids</taxon>
        <taxon>Fabales</taxon>
        <taxon>Fabaceae</taxon>
        <taxon>Papilionoideae</taxon>
        <taxon>50 kb inversion clade</taxon>
        <taxon>NPAAA clade</taxon>
        <taxon>indigoferoid/millettioid clade</taxon>
        <taxon>Abreae</taxon>
        <taxon>Abrus</taxon>
    </lineage>
</organism>
<evidence type="ECO:0000256" key="2">
    <source>
        <dbReference type="ARBA" id="ARBA00022695"/>
    </source>
</evidence>
<dbReference type="Proteomes" id="UP000694853">
    <property type="component" value="Unplaced"/>
</dbReference>
<dbReference type="OrthoDB" id="10055717at2759"/>
<keyword evidence="2" id="KW-0548">Nucleotidyltransferase</keyword>
<dbReference type="InterPro" id="IPR043502">
    <property type="entry name" value="DNA/RNA_pol_sf"/>
</dbReference>
<sequence length="517" mass="60751">MEEKLLRVLRENKEAFGWSINDIKGISPSICTHRIHMEEEFKPKVQPQRRLNPNLKEVVKRRRFIQNFSKIAKPLSELLAKDVEFKFDETCLSAFMNLKEKLTIAPVIVAPDWSLPFELMCDASDAAVGVVLGQRRDKVFQAIYYASKTLDNAQRNYTVTEKELLAVIFAFDKFCSYLIMSRVVVFTDHSAIKYLLSKQYAKPRIIRWILLLQEFDVEIRDKKGSENVVADHLSRLDASVREPTVKEIKDSFPDERLLAISKAPWYADFVNYLAGNVTPKLLDKHRLRKFWSDVKHYIWDEPYLFKICGDNMIRRCVSESEVNEILNHCHSKEVKERPVNNSMKDWSLKLDDSLWAYHTTFKTPICMSPYRLVFGKACHLPVELEHKAYWALKFLNFDSQVIGEKRLLQLNELDELRFEAFENAKLYKERTKKWHDKHIYHRSFQASDRILIYNSRLQLFPGKLKSRWYGPYNVVKVLPYGVLEVSKHGEEPFRINGLREKLYIENVTPPGHTIILD</sequence>
<evidence type="ECO:0000256" key="5">
    <source>
        <dbReference type="ARBA" id="ARBA00022801"/>
    </source>
</evidence>
<reference evidence="8" key="1">
    <citation type="journal article" date="2019" name="Toxins">
        <title>Detection of Abrin-Like and Prepropulchellin-Like Toxin Genes and Transcripts Using Whole Genome Sequencing and Full-Length Transcript Sequencing of Abrus precatorius.</title>
        <authorList>
            <person name="Hovde B.T."/>
            <person name="Daligault H.E."/>
            <person name="Hanschen E.R."/>
            <person name="Kunde Y.A."/>
            <person name="Johnson M.B."/>
            <person name="Starkenburg S.R."/>
            <person name="Johnson S.L."/>
        </authorList>
    </citation>
    <scope>NUCLEOTIDE SEQUENCE [LARGE SCALE GENOMIC DNA]</scope>
</reference>
<dbReference type="Pfam" id="PF17917">
    <property type="entry name" value="RT_RNaseH"/>
    <property type="match status" value="1"/>
</dbReference>
<keyword evidence="4" id="KW-0255">Endonuclease</keyword>
<dbReference type="Gene3D" id="3.30.420.10">
    <property type="entry name" value="Ribonuclease H-like superfamily/Ribonuclease H"/>
    <property type="match status" value="1"/>
</dbReference>
<dbReference type="GeneID" id="113874273"/>
<dbReference type="FunFam" id="3.10.20.370:FF:000001">
    <property type="entry name" value="Retrovirus-related Pol polyprotein from transposon 17.6-like protein"/>
    <property type="match status" value="1"/>
</dbReference>
<keyword evidence="6" id="KW-0695">RNA-directed DNA polymerase</keyword>
<dbReference type="SUPFAM" id="SSF56672">
    <property type="entry name" value="DNA/RNA polymerases"/>
    <property type="match status" value="1"/>
</dbReference>
<dbReference type="Gene3D" id="3.30.70.270">
    <property type="match status" value="1"/>
</dbReference>
<dbReference type="PANTHER" id="PTHR34072">
    <property type="entry name" value="ENZYMATIC POLYPROTEIN-RELATED"/>
    <property type="match status" value="1"/>
</dbReference>
<keyword evidence="1" id="KW-0808">Transferase</keyword>
<reference evidence="9" key="2">
    <citation type="submission" date="2025-08" db="UniProtKB">
        <authorList>
            <consortium name="RefSeq"/>
        </authorList>
    </citation>
    <scope>IDENTIFICATION</scope>
    <source>
        <tissue evidence="9">Young leaves</tissue>
    </source>
</reference>
<dbReference type="KEGG" id="aprc:113874273"/>
<accession>A0A8B8MIA7</accession>
<keyword evidence="5" id="KW-0378">Hydrolase</keyword>
<name>A0A8B8MIA7_ABRPR</name>
<evidence type="ECO:0000256" key="4">
    <source>
        <dbReference type="ARBA" id="ARBA00022759"/>
    </source>
</evidence>
<dbReference type="RefSeq" id="XP_027368310.1">
    <property type="nucleotide sequence ID" value="XM_027512509.1"/>
</dbReference>
<dbReference type="AlphaFoldDB" id="A0A8B8MIA7"/>
<dbReference type="PANTHER" id="PTHR34072:SF57">
    <property type="entry name" value="RNA-DIRECTED DNA POLYMERASE"/>
    <property type="match status" value="1"/>
</dbReference>
<dbReference type="InterPro" id="IPR036397">
    <property type="entry name" value="RNaseH_sf"/>
</dbReference>
<keyword evidence="3" id="KW-0540">Nuclease</keyword>
<keyword evidence="8" id="KW-1185">Reference proteome</keyword>
<proteinExistence type="predicted"/>
<evidence type="ECO:0000256" key="1">
    <source>
        <dbReference type="ARBA" id="ARBA00022679"/>
    </source>
</evidence>
<protein>
    <submittedName>
        <fullName evidence="9">Uncharacterized protein LOC113874273</fullName>
    </submittedName>
</protein>
<evidence type="ECO:0000313" key="9">
    <source>
        <dbReference type="RefSeq" id="XP_027368310.1"/>
    </source>
</evidence>
<dbReference type="InterPro" id="IPR041373">
    <property type="entry name" value="RT_RNaseH"/>
</dbReference>
<dbReference type="GO" id="GO:0016787">
    <property type="term" value="F:hydrolase activity"/>
    <property type="evidence" value="ECO:0007669"/>
    <property type="project" value="UniProtKB-KW"/>
</dbReference>
<evidence type="ECO:0000259" key="7">
    <source>
        <dbReference type="Pfam" id="PF17917"/>
    </source>
</evidence>